<dbReference type="EMBL" id="JAAIUV010000009">
    <property type="protein sequence ID" value="NEX78702.1"/>
    <property type="molecule type" value="Genomic_DNA"/>
</dbReference>
<proteinExistence type="predicted"/>
<evidence type="ECO:0008006" key="3">
    <source>
        <dbReference type="Google" id="ProtNLM"/>
    </source>
</evidence>
<dbReference type="Proteomes" id="UP000481621">
    <property type="component" value="Unassembled WGS sequence"/>
</dbReference>
<comment type="caution">
    <text evidence="1">The sequence shown here is derived from an EMBL/GenBank/DDBJ whole genome shotgun (WGS) entry which is preliminary data.</text>
</comment>
<protein>
    <recommendedName>
        <fullName evidence="3">Competence protein ComG</fullName>
    </recommendedName>
</protein>
<dbReference type="InterPro" id="IPR020372">
    <property type="entry name" value="Competence_ComGG"/>
</dbReference>
<organism evidence="1 2">
    <name type="scientific">Neobacillus thermocopriae</name>
    <dbReference type="NCBI Taxonomy" id="1215031"/>
    <lineage>
        <taxon>Bacteria</taxon>
        <taxon>Bacillati</taxon>
        <taxon>Bacillota</taxon>
        <taxon>Bacilli</taxon>
        <taxon>Bacillales</taxon>
        <taxon>Bacillaceae</taxon>
        <taxon>Neobacillus</taxon>
    </lineage>
</organism>
<accession>A0A6B3TQ05</accession>
<keyword evidence="2" id="KW-1185">Reference proteome</keyword>
<sequence length="101" mass="11754">MHTQKLLTERKMSVETALILQQEYYFLSSVKKVENMYQSTGTIPPSGSIPFQKGIMKYQTEPPMEHLLKVNFTLSLQSGETLLGKGYFDMRTKRLTRWTVF</sequence>
<dbReference type="AlphaFoldDB" id="A0A6B3TQ05"/>
<dbReference type="Pfam" id="PF14173">
    <property type="entry name" value="ComGG"/>
    <property type="match status" value="1"/>
</dbReference>
<evidence type="ECO:0000313" key="1">
    <source>
        <dbReference type="EMBL" id="NEX78702.1"/>
    </source>
</evidence>
<evidence type="ECO:0000313" key="2">
    <source>
        <dbReference type="Proteomes" id="UP000481621"/>
    </source>
</evidence>
<reference evidence="1" key="1">
    <citation type="submission" date="2020-02" db="EMBL/GenBank/DDBJ databases">
        <title>Bacillus sedimentmangrovi sp. nov., isolated from sediment of the mangrove ecosystem.</title>
        <authorList>
            <person name="Liu G."/>
        </authorList>
    </citation>
    <scope>NUCLEOTIDE SEQUENCE [LARGE SCALE GENOMIC DNA]</scope>
    <source>
        <strain evidence="1">SgZ-7</strain>
    </source>
</reference>
<name>A0A6B3TQ05_9BACI</name>
<gene>
    <name evidence="1" type="ORF">G4Z05_07365</name>
</gene>